<evidence type="ECO:0000313" key="2">
    <source>
        <dbReference type="Proteomes" id="UP001291653"/>
    </source>
</evidence>
<reference evidence="1 2" key="1">
    <citation type="submission" date="2022-10" db="EMBL/GenBank/DDBJ databases">
        <title>Draft genome sequence of Streptomyces sp. YSPA8.</title>
        <authorList>
            <person name="Moriuchi R."/>
            <person name="Dohra H."/>
            <person name="Yamamura H."/>
            <person name="Kodani S."/>
        </authorList>
    </citation>
    <scope>NUCLEOTIDE SEQUENCE [LARGE SCALE GENOMIC DNA]</scope>
    <source>
        <strain evidence="1 2">YSPA8</strain>
    </source>
</reference>
<sequence>MDMTVYRQCQDHATAAATALREALSAVGVSEDTWRGIGPKVSRFGTAQVEVGCLPAEVAELITAALRAVPIPGSQD</sequence>
<comment type="caution">
    <text evidence="1">The sequence shown here is derived from an EMBL/GenBank/DDBJ whole genome shotgun (WGS) entry which is preliminary data.</text>
</comment>
<protein>
    <submittedName>
        <fullName evidence="1">Uncharacterized protein</fullName>
    </submittedName>
</protein>
<gene>
    <name evidence="1" type="ORF">SYYSPA8_06370</name>
</gene>
<organism evidence="1 2">
    <name type="scientific">Streptomyces yaizuensis</name>
    <dbReference type="NCBI Taxonomy" id="2989713"/>
    <lineage>
        <taxon>Bacteria</taxon>
        <taxon>Bacillati</taxon>
        <taxon>Actinomycetota</taxon>
        <taxon>Actinomycetes</taxon>
        <taxon>Kitasatosporales</taxon>
        <taxon>Streptomycetaceae</taxon>
        <taxon>Streptomyces</taxon>
    </lineage>
</organism>
<accession>A0ABQ5NUR7</accession>
<evidence type="ECO:0000313" key="1">
    <source>
        <dbReference type="EMBL" id="GLF93893.1"/>
    </source>
</evidence>
<proteinExistence type="predicted"/>
<keyword evidence="2" id="KW-1185">Reference proteome</keyword>
<name>A0ABQ5NUR7_9ACTN</name>
<dbReference type="RefSeq" id="WP_323445971.1">
    <property type="nucleotide sequence ID" value="NZ_BSBI01000002.1"/>
</dbReference>
<dbReference type="EMBL" id="BSBI01000002">
    <property type="protein sequence ID" value="GLF93893.1"/>
    <property type="molecule type" value="Genomic_DNA"/>
</dbReference>
<dbReference type="Proteomes" id="UP001291653">
    <property type="component" value="Unassembled WGS sequence"/>
</dbReference>